<dbReference type="PANTHER" id="PTHR23511">
    <property type="entry name" value="SYNAPTIC VESICLE GLYCOPROTEIN 2"/>
    <property type="match status" value="1"/>
</dbReference>
<dbReference type="CDD" id="cd17316">
    <property type="entry name" value="MFS_SV2_like"/>
    <property type="match status" value="1"/>
</dbReference>
<dbReference type="PROSITE" id="PS50850">
    <property type="entry name" value="MFS"/>
    <property type="match status" value="1"/>
</dbReference>
<feature type="transmembrane region" description="Helical" evidence="6">
    <location>
        <begin position="303"/>
        <end position="322"/>
    </location>
</feature>
<dbReference type="Gene3D" id="1.20.1250.20">
    <property type="entry name" value="MFS general substrate transporter like domains"/>
    <property type="match status" value="1"/>
</dbReference>
<sequence>MSTDAHILTRLERLPIGRPQLGILLAGGLGHLFEALDIVIIGFMLPHLKTEFGLSNGQVGLIGGAAPVGMIVGALFAGLVGDRFGRKKVMLYALLLFCAASIGLAFANGFAFVIAVRIIGGLGAGAEAAIVSPYISEFATGHNRGRFVSGVTLFFSLGNVVAAVLGSFVVPLHDGWRITAVACGLPVLVLLWWRRSLPESPRWLLAQGRVADADAVVSRLEERVIAARHGTALPPVPPDAAVAPAAPPLSRSPLEVWRNGLARVSVATWLGSFVFLFAFFGFFTWMPSLFLEIGIDPGIAATYSFLLFVAQPIGYLAAIFVSDRFERRTLLVTFFGFATVASLALAMVPRDSVALLFIGMTLSICITCISGIVYPYCSEVYPTAIRATGAGLASTAGNAGGLVAPVVIGFAFGTIGFGGVFAAMAALLAAGAIVIRVLGPRVTGKTLEQVFADETTSGPAPSRTGEVHAGQ</sequence>
<feature type="domain" description="Major facilitator superfamily (MFS) profile" evidence="7">
    <location>
        <begin position="23"/>
        <end position="443"/>
    </location>
</feature>
<dbReference type="OrthoDB" id="9787026at2"/>
<evidence type="ECO:0000256" key="6">
    <source>
        <dbReference type="SAM" id="Phobius"/>
    </source>
</evidence>
<evidence type="ECO:0000313" key="8">
    <source>
        <dbReference type="EMBL" id="GHF68275.1"/>
    </source>
</evidence>
<feature type="transmembrane region" description="Helical" evidence="6">
    <location>
        <begin position="89"/>
        <end position="108"/>
    </location>
</feature>
<reference evidence="8" key="2">
    <citation type="submission" date="2020-09" db="EMBL/GenBank/DDBJ databases">
        <authorList>
            <person name="Sun Q."/>
            <person name="Zhou Y."/>
        </authorList>
    </citation>
    <scope>NUCLEOTIDE SEQUENCE</scope>
    <source>
        <strain evidence="8">CGMCC 4.7679</strain>
    </source>
</reference>
<dbReference type="InterPro" id="IPR020846">
    <property type="entry name" value="MFS_dom"/>
</dbReference>
<dbReference type="InterPro" id="IPR005829">
    <property type="entry name" value="Sugar_transporter_CS"/>
</dbReference>
<dbReference type="Pfam" id="PF00083">
    <property type="entry name" value="Sugar_tr"/>
    <property type="match status" value="1"/>
</dbReference>
<reference evidence="8" key="1">
    <citation type="journal article" date="2014" name="Int. J. Syst. Evol. Microbiol.">
        <title>Complete genome sequence of Corynebacterium casei LMG S-19264T (=DSM 44701T), isolated from a smear-ripened cheese.</title>
        <authorList>
            <consortium name="US DOE Joint Genome Institute (JGI-PGF)"/>
            <person name="Walter F."/>
            <person name="Albersmeier A."/>
            <person name="Kalinowski J."/>
            <person name="Ruckert C."/>
        </authorList>
    </citation>
    <scope>NUCLEOTIDE SEQUENCE</scope>
    <source>
        <strain evidence="8">CGMCC 4.7679</strain>
    </source>
</reference>
<feature type="transmembrane region" description="Helical" evidence="6">
    <location>
        <begin position="418"/>
        <end position="439"/>
    </location>
</feature>
<evidence type="ECO:0000256" key="4">
    <source>
        <dbReference type="ARBA" id="ARBA00022989"/>
    </source>
</evidence>
<dbReference type="InterPro" id="IPR036259">
    <property type="entry name" value="MFS_trans_sf"/>
</dbReference>
<feature type="transmembrane region" description="Helical" evidence="6">
    <location>
        <begin position="21"/>
        <end position="45"/>
    </location>
</feature>
<comment type="caution">
    <text evidence="8">The sequence shown here is derived from an EMBL/GenBank/DDBJ whole genome shotgun (WGS) entry which is preliminary data.</text>
</comment>
<dbReference type="EMBL" id="BNAV01000007">
    <property type="protein sequence ID" value="GHF68275.1"/>
    <property type="molecule type" value="Genomic_DNA"/>
</dbReference>
<feature type="transmembrane region" description="Helical" evidence="6">
    <location>
        <begin position="176"/>
        <end position="193"/>
    </location>
</feature>
<dbReference type="SUPFAM" id="SSF103473">
    <property type="entry name" value="MFS general substrate transporter"/>
    <property type="match status" value="1"/>
</dbReference>
<feature type="transmembrane region" description="Helical" evidence="6">
    <location>
        <begin position="329"/>
        <end position="348"/>
    </location>
</feature>
<evidence type="ECO:0000259" key="7">
    <source>
        <dbReference type="PROSITE" id="PS50850"/>
    </source>
</evidence>
<feature type="transmembrane region" description="Helical" evidence="6">
    <location>
        <begin position="389"/>
        <end position="412"/>
    </location>
</feature>
<evidence type="ECO:0000256" key="1">
    <source>
        <dbReference type="ARBA" id="ARBA00004651"/>
    </source>
</evidence>
<dbReference type="GO" id="GO:0022857">
    <property type="term" value="F:transmembrane transporter activity"/>
    <property type="evidence" value="ECO:0007669"/>
    <property type="project" value="InterPro"/>
</dbReference>
<dbReference type="AlphaFoldDB" id="A0A8H9MD94"/>
<feature type="transmembrane region" description="Helical" evidence="6">
    <location>
        <begin position="147"/>
        <end position="170"/>
    </location>
</feature>
<keyword evidence="5 6" id="KW-0472">Membrane</keyword>
<keyword evidence="9" id="KW-1185">Reference proteome</keyword>
<protein>
    <submittedName>
        <fullName evidence="8">MFS transporter</fullName>
    </submittedName>
</protein>
<keyword evidence="4 6" id="KW-1133">Transmembrane helix</keyword>
<evidence type="ECO:0000313" key="9">
    <source>
        <dbReference type="Proteomes" id="UP000658656"/>
    </source>
</evidence>
<dbReference type="GO" id="GO:0005886">
    <property type="term" value="C:plasma membrane"/>
    <property type="evidence" value="ECO:0007669"/>
    <property type="project" value="UniProtKB-SubCell"/>
</dbReference>
<organism evidence="8 9">
    <name type="scientific">Amycolatopsis bartoniae</name>
    <dbReference type="NCBI Taxonomy" id="941986"/>
    <lineage>
        <taxon>Bacteria</taxon>
        <taxon>Bacillati</taxon>
        <taxon>Actinomycetota</taxon>
        <taxon>Actinomycetes</taxon>
        <taxon>Pseudonocardiales</taxon>
        <taxon>Pseudonocardiaceae</taxon>
        <taxon>Amycolatopsis</taxon>
    </lineage>
</organism>
<feature type="transmembrane region" description="Helical" evidence="6">
    <location>
        <begin position="261"/>
        <end position="283"/>
    </location>
</feature>
<name>A0A8H9MD94_9PSEU</name>
<accession>A0A8H9MD94</accession>
<feature type="transmembrane region" description="Helical" evidence="6">
    <location>
        <begin position="354"/>
        <end position="377"/>
    </location>
</feature>
<feature type="transmembrane region" description="Helical" evidence="6">
    <location>
        <begin position="114"/>
        <end position="135"/>
    </location>
</feature>
<dbReference type="Proteomes" id="UP000658656">
    <property type="component" value="Unassembled WGS sequence"/>
</dbReference>
<evidence type="ECO:0000256" key="5">
    <source>
        <dbReference type="ARBA" id="ARBA00023136"/>
    </source>
</evidence>
<gene>
    <name evidence="8" type="ORF">GCM10017566_47620</name>
</gene>
<dbReference type="PANTHER" id="PTHR23511:SF34">
    <property type="entry name" value="SYNAPTIC VESICLE GLYCOPROTEIN 2"/>
    <property type="match status" value="1"/>
</dbReference>
<dbReference type="RefSeq" id="WP_145932909.1">
    <property type="nucleotide sequence ID" value="NZ_BNAV01000007.1"/>
</dbReference>
<keyword evidence="3 6" id="KW-0812">Transmembrane</keyword>
<dbReference type="PROSITE" id="PS00217">
    <property type="entry name" value="SUGAR_TRANSPORT_2"/>
    <property type="match status" value="1"/>
</dbReference>
<evidence type="ECO:0000256" key="3">
    <source>
        <dbReference type="ARBA" id="ARBA00022692"/>
    </source>
</evidence>
<dbReference type="InterPro" id="IPR005828">
    <property type="entry name" value="MFS_sugar_transport-like"/>
</dbReference>
<feature type="transmembrane region" description="Helical" evidence="6">
    <location>
        <begin position="57"/>
        <end position="77"/>
    </location>
</feature>
<keyword evidence="2" id="KW-0813">Transport</keyword>
<evidence type="ECO:0000256" key="2">
    <source>
        <dbReference type="ARBA" id="ARBA00022448"/>
    </source>
</evidence>
<comment type="subcellular location">
    <subcellularLocation>
        <location evidence="1">Cell membrane</location>
        <topology evidence="1">Multi-pass membrane protein</topology>
    </subcellularLocation>
</comment>
<proteinExistence type="predicted"/>